<dbReference type="InterPro" id="IPR041373">
    <property type="entry name" value="RT_RNaseH"/>
</dbReference>
<dbReference type="Gene3D" id="3.10.20.370">
    <property type="match status" value="1"/>
</dbReference>
<dbReference type="Proteomes" id="UP001558613">
    <property type="component" value="Unassembled WGS sequence"/>
</dbReference>
<evidence type="ECO:0000256" key="1">
    <source>
        <dbReference type="ARBA" id="ARBA00022679"/>
    </source>
</evidence>
<evidence type="ECO:0000313" key="9">
    <source>
        <dbReference type="Proteomes" id="UP001558613"/>
    </source>
</evidence>
<dbReference type="PANTHER" id="PTHR37984">
    <property type="entry name" value="PROTEIN CBG26694"/>
    <property type="match status" value="1"/>
</dbReference>
<name>A0ABR3M1V2_9TELE</name>
<keyword evidence="9" id="KW-1185">Reference proteome</keyword>
<keyword evidence="6" id="KW-0695">RNA-directed DNA polymerase</keyword>
<dbReference type="Pfam" id="PF17917">
    <property type="entry name" value="RT_RNaseH"/>
    <property type="match status" value="1"/>
</dbReference>
<gene>
    <name evidence="8" type="ORF">QQF64_009680</name>
</gene>
<protein>
    <recommendedName>
        <fullName evidence="7">Reverse transcriptase RNase H-like domain-containing protein</fullName>
    </recommendedName>
</protein>
<dbReference type="SUPFAM" id="SSF56672">
    <property type="entry name" value="DNA/RNA polymerases"/>
    <property type="match status" value="1"/>
</dbReference>
<comment type="caution">
    <text evidence="8">The sequence shown here is derived from an EMBL/GenBank/DDBJ whole genome shotgun (WGS) entry which is preliminary data.</text>
</comment>
<evidence type="ECO:0000313" key="8">
    <source>
        <dbReference type="EMBL" id="KAL1259103.1"/>
    </source>
</evidence>
<evidence type="ECO:0000259" key="7">
    <source>
        <dbReference type="Pfam" id="PF17917"/>
    </source>
</evidence>
<evidence type="ECO:0000256" key="2">
    <source>
        <dbReference type="ARBA" id="ARBA00022695"/>
    </source>
</evidence>
<keyword evidence="5" id="KW-0378">Hydrolase</keyword>
<proteinExistence type="predicted"/>
<keyword evidence="1" id="KW-0808">Transferase</keyword>
<organism evidence="8 9">
    <name type="scientific">Cirrhinus molitorella</name>
    <name type="common">mud carp</name>
    <dbReference type="NCBI Taxonomy" id="172907"/>
    <lineage>
        <taxon>Eukaryota</taxon>
        <taxon>Metazoa</taxon>
        <taxon>Chordata</taxon>
        <taxon>Craniata</taxon>
        <taxon>Vertebrata</taxon>
        <taxon>Euteleostomi</taxon>
        <taxon>Actinopterygii</taxon>
        <taxon>Neopterygii</taxon>
        <taxon>Teleostei</taxon>
        <taxon>Ostariophysi</taxon>
        <taxon>Cypriniformes</taxon>
        <taxon>Cyprinidae</taxon>
        <taxon>Labeoninae</taxon>
        <taxon>Labeonini</taxon>
        <taxon>Cirrhinus</taxon>
    </lineage>
</organism>
<reference evidence="8 9" key="1">
    <citation type="submission" date="2023-09" db="EMBL/GenBank/DDBJ databases">
        <authorList>
            <person name="Wang M."/>
        </authorList>
    </citation>
    <scope>NUCLEOTIDE SEQUENCE [LARGE SCALE GENOMIC DNA]</scope>
    <source>
        <strain evidence="8">GT-2023</strain>
        <tissue evidence="8">Liver</tissue>
    </source>
</reference>
<keyword evidence="3" id="KW-0540">Nuclease</keyword>
<dbReference type="PANTHER" id="PTHR37984:SF15">
    <property type="entry name" value="INTEGRASE CATALYTIC DOMAIN-CONTAINING PROTEIN"/>
    <property type="match status" value="1"/>
</dbReference>
<evidence type="ECO:0000256" key="6">
    <source>
        <dbReference type="ARBA" id="ARBA00022918"/>
    </source>
</evidence>
<dbReference type="EMBL" id="JAYMGO010000016">
    <property type="protein sequence ID" value="KAL1259103.1"/>
    <property type="molecule type" value="Genomic_DNA"/>
</dbReference>
<evidence type="ECO:0000256" key="4">
    <source>
        <dbReference type="ARBA" id="ARBA00022759"/>
    </source>
</evidence>
<accession>A0ABR3M1V2</accession>
<feature type="domain" description="Reverse transcriptase RNase H-like" evidence="7">
    <location>
        <begin position="4"/>
        <end position="82"/>
    </location>
</feature>
<dbReference type="InterPro" id="IPR050951">
    <property type="entry name" value="Retrovirus_Pol_polyprotein"/>
</dbReference>
<keyword evidence="2" id="KW-0548">Nucleotidyltransferase</keyword>
<dbReference type="InterPro" id="IPR043502">
    <property type="entry name" value="DNA/RNA_pol_sf"/>
</dbReference>
<evidence type="ECO:0000256" key="3">
    <source>
        <dbReference type="ARBA" id="ARBA00022722"/>
    </source>
</evidence>
<sequence length="111" mass="12836">MHPDKVKRTVAFTSRTLTAAERNYSTVEKEALACVWAVEKWRPYLWGQHFVLRTDHRALTTLLATKGIGRAGMRVARWSARLLTLYTDLEVLTMLQIVCHGCHYQRDHVVL</sequence>
<dbReference type="CDD" id="cd09274">
    <property type="entry name" value="RNase_HI_RT_Ty3"/>
    <property type="match status" value="1"/>
</dbReference>
<evidence type="ECO:0000256" key="5">
    <source>
        <dbReference type="ARBA" id="ARBA00022801"/>
    </source>
</evidence>
<keyword evidence="4" id="KW-0255">Endonuclease</keyword>